<comment type="caution">
    <text evidence="7">The sequence shown here is derived from an EMBL/GenBank/DDBJ whole genome shotgun (WGS) entry which is preliminary data.</text>
</comment>
<feature type="transmembrane region" description="Helical" evidence="5">
    <location>
        <begin position="342"/>
        <end position="361"/>
    </location>
</feature>
<dbReference type="AlphaFoldDB" id="A0A5R9LPP5"/>
<dbReference type="PROSITE" id="PS50850">
    <property type="entry name" value="MFS"/>
    <property type="match status" value="1"/>
</dbReference>
<dbReference type="SUPFAM" id="SSF103473">
    <property type="entry name" value="MFS general substrate transporter"/>
    <property type="match status" value="1"/>
</dbReference>
<dbReference type="EMBL" id="VCHQ01000006">
    <property type="protein sequence ID" value="TLV21981.1"/>
    <property type="molecule type" value="Genomic_DNA"/>
</dbReference>
<feature type="transmembrane region" description="Helical" evidence="5">
    <location>
        <begin position="104"/>
        <end position="127"/>
    </location>
</feature>
<protein>
    <submittedName>
        <fullName evidence="7">MFS transporter</fullName>
    </submittedName>
</protein>
<feature type="transmembrane region" description="Helical" evidence="5">
    <location>
        <begin position="307"/>
        <end position="330"/>
    </location>
</feature>
<reference evidence="7 8" key="1">
    <citation type="submission" date="2019-05" db="EMBL/GenBank/DDBJ databases">
        <title>Genome sequence of Klebsiella sp strain TOUT106.</title>
        <authorList>
            <person name="Rahi P."/>
            <person name="Chaudhari D."/>
        </authorList>
    </citation>
    <scope>NUCLEOTIDE SEQUENCE [LARGE SCALE GENOMIC DNA]</scope>
    <source>
        <strain evidence="7 8">TOUT106</strain>
    </source>
</reference>
<feature type="transmembrane region" description="Helical" evidence="5">
    <location>
        <begin position="167"/>
        <end position="185"/>
    </location>
</feature>
<feature type="domain" description="Major facilitator superfamily (MFS) profile" evidence="6">
    <location>
        <begin position="11"/>
        <end position="400"/>
    </location>
</feature>
<sequence>MPRIPAVNINKALLVLFALVVLGMNLRSPLTAVPPVLQSIRNDLALNATLSGLLTSIPVLCFGVLTPLASLLIARIGINKSMWFTLVGTAIGILFRPYTGTLGMLAGTFLLGAALAAGNIVSLMIIARDFRQRMSMVTGIYTSSLNIGTMLTSSLTAPIALFTGWQFALASWVWLPLFALVLWLYSQRRSAPATSISPEYNPLPLQSSHPVSGIRKIAIAALSAGFVAHLFIYYGITAWLPSYLITNGGMHAATAGGIASIFQGMALLGAFGVPVLNRYIKSGYLMVAMGVCWGASILFMSFFPRLWPVWCFIGGIAQGGGFVVIFTLIMQISPDLDDNRRISAMVQGIGYTLASLGPIVVGQFHEMSGQWRHSWECLTGVSVIMILSGVIIITIVDKTTSRIERPVEDGQR</sequence>
<feature type="transmembrane region" description="Helical" evidence="5">
    <location>
        <begin position="139"/>
        <end position="161"/>
    </location>
</feature>
<organism evidence="7 8">
    <name type="scientific">Klebsiella indica</name>
    <dbReference type="NCBI Taxonomy" id="2582917"/>
    <lineage>
        <taxon>Bacteria</taxon>
        <taxon>Pseudomonadati</taxon>
        <taxon>Pseudomonadota</taxon>
        <taxon>Gammaproteobacteria</taxon>
        <taxon>Enterobacterales</taxon>
        <taxon>Enterobacteriaceae</taxon>
        <taxon>Klebsiella/Raoultella group</taxon>
        <taxon>Klebsiella</taxon>
    </lineage>
</organism>
<dbReference type="InterPro" id="IPR011701">
    <property type="entry name" value="MFS"/>
</dbReference>
<feature type="transmembrane region" description="Helical" evidence="5">
    <location>
        <begin position="48"/>
        <end position="74"/>
    </location>
</feature>
<evidence type="ECO:0000313" key="7">
    <source>
        <dbReference type="EMBL" id="TLV21981.1"/>
    </source>
</evidence>
<evidence type="ECO:0000259" key="6">
    <source>
        <dbReference type="PROSITE" id="PS50850"/>
    </source>
</evidence>
<evidence type="ECO:0000313" key="8">
    <source>
        <dbReference type="Proteomes" id="UP000307430"/>
    </source>
</evidence>
<evidence type="ECO:0000256" key="5">
    <source>
        <dbReference type="SAM" id="Phobius"/>
    </source>
</evidence>
<name>A0A5R9LPP5_9ENTR</name>
<keyword evidence="3 5" id="KW-1133">Transmembrane helix</keyword>
<feature type="transmembrane region" description="Helical" evidence="5">
    <location>
        <begin position="252"/>
        <end position="276"/>
    </location>
</feature>
<dbReference type="InterPro" id="IPR052524">
    <property type="entry name" value="MFS_Cyanate_Porter"/>
</dbReference>
<dbReference type="Proteomes" id="UP000307430">
    <property type="component" value="Unassembled WGS sequence"/>
</dbReference>
<keyword evidence="4 5" id="KW-0472">Membrane</keyword>
<evidence type="ECO:0000256" key="2">
    <source>
        <dbReference type="ARBA" id="ARBA00022692"/>
    </source>
</evidence>
<dbReference type="Gene3D" id="1.20.1250.20">
    <property type="entry name" value="MFS general substrate transporter like domains"/>
    <property type="match status" value="2"/>
</dbReference>
<dbReference type="PANTHER" id="PTHR23523">
    <property type="match status" value="1"/>
</dbReference>
<gene>
    <name evidence="7" type="ORF">FE839_05520</name>
</gene>
<proteinExistence type="predicted"/>
<dbReference type="PANTHER" id="PTHR23523:SF2">
    <property type="entry name" value="2-NITROIMIDAZOLE TRANSPORTER"/>
    <property type="match status" value="1"/>
</dbReference>
<keyword evidence="8" id="KW-1185">Reference proteome</keyword>
<feature type="transmembrane region" description="Helical" evidence="5">
    <location>
        <begin position="217"/>
        <end position="240"/>
    </location>
</feature>
<feature type="transmembrane region" description="Helical" evidence="5">
    <location>
        <begin position="283"/>
        <end position="301"/>
    </location>
</feature>
<feature type="transmembrane region" description="Helical" evidence="5">
    <location>
        <begin position="373"/>
        <end position="396"/>
    </location>
</feature>
<evidence type="ECO:0000256" key="4">
    <source>
        <dbReference type="ARBA" id="ARBA00023136"/>
    </source>
</evidence>
<evidence type="ECO:0000256" key="1">
    <source>
        <dbReference type="ARBA" id="ARBA00022475"/>
    </source>
</evidence>
<keyword evidence="1" id="KW-1003">Cell membrane</keyword>
<feature type="transmembrane region" description="Helical" evidence="5">
    <location>
        <begin position="81"/>
        <end position="98"/>
    </location>
</feature>
<accession>A0A5R9LPP5</accession>
<keyword evidence="2 5" id="KW-0812">Transmembrane</keyword>
<dbReference type="Pfam" id="PF07690">
    <property type="entry name" value="MFS_1"/>
    <property type="match status" value="1"/>
</dbReference>
<dbReference type="GO" id="GO:0022857">
    <property type="term" value="F:transmembrane transporter activity"/>
    <property type="evidence" value="ECO:0007669"/>
    <property type="project" value="InterPro"/>
</dbReference>
<evidence type="ECO:0000256" key="3">
    <source>
        <dbReference type="ARBA" id="ARBA00022989"/>
    </source>
</evidence>
<dbReference type="InterPro" id="IPR036259">
    <property type="entry name" value="MFS_trans_sf"/>
</dbReference>
<dbReference type="InterPro" id="IPR020846">
    <property type="entry name" value="MFS_dom"/>
</dbReference>